<reference evidence="3 4" key="1">
    <citation type="submission" date="2017-04" db="EMBL/GenBank/DDBJ databases">
        <authorList>
            <person name="Afonso C.L."/>
            <person name="Miller P.J."/>
            <person name="Scott M.A."/>
            <person name="Spackman E."/>
            <person name="Goraichik I."/>
            <person name="Dimitrov K.M."/>
            <person name="Suarez D.L."/>
            <person name="Swayne D.E."/>
        </authorList>
    </citation>
    <scope>NUCLEOTIDE SEQUENCE [LARGE SCALE GENOMIC DNA]</scope>
    <source>
        <strain evidence="3 4">KR-140</strain>
    </source>
</reference>
<feature type="transmembrane region" description="Helical" evidence="1">
    <location>
        <begin position="165"/>
        <end position="184"/>
    </location>
</feature>
<dbReference type="EMBL" id="FWWU01000005">
    <property type="protein sequence ID" value="SMB81282.1"/>
    <property type="molecule type" value="Genomic_DNA"/>
</dbReference>
<feature type="transmembrane region" description="Helical" evidence="1">
    <location>
        <begin position="113"/>
        <end position="133"/>
    </location>
</feature>
<accession>A0A1W1UJQ6</accession>
<feature type="transmembrane region" description="Helical" evidence="1">
    <location>
        <begin position="295"/>
        <end position="316"/>
    </location>
</feature>
<feature type="transmembrane region" description="Helical" evidence="1">
    <location>
        <begin position="139"/>
        <end position="158"/>
    </location>
</feature>
<evidence type="ECO:0000259" key="2">
    <source>
        <dbReference type="Pfam" id="PF09925"/>
    </source>
</evidence>
<dbReference type="STRING" id="695939.SAMN00790413_04523"/>
<sequence length="328" mass="34351">MADAPSEGFRETLPEVLERWQAGGLLSRRQVRAILTHEGLADPADRPMSPWAATLSALGALVLGLGIIALVGANWRDLPGWAKLLSVLLPMLGAYTGGYHLRDRQGASLPGAGAALYLLGGMLDGALLALVSQGFQLDVSVTALLALWGLGLLVLAYAVRLPPALHLALPLGAVIPLSGVYGGWPAWSLGYPEATVGSAGLLMLAAAQAHGREPGRRDLSSPWAFWGPPLLLGSVYALHLQRGEVVSAWLLLLTALALGVTWLGHREGRRAWINWGLLNVGLVVLTVYFGVLGSLAATGAALVGAGLLLLALGWGLERARRRLSPGAK</sequence>
<dbReference type="Proteomes" id="UP000192582">
    <property type="component" value="Unassembled WGS sequence"/>
</dbReference>
<dbReference type="InterPro" id="IPR018677">
    <property type="entry name" value="DUF2157"/>
</dbReference>
<keyword evidence="1" id="KW-0812">Transmembrane</keyword>
<keyword evidence="1" id="KW-0472">Membrane</keyword>
<organism evidence="3 4">
    <name type="scientific">Deinococcus hopiensis KR-140</name>
    <dbReference type="NCBI Taxonomy" id="695939"/>
    <lineage>
        <taxon>Bacteria</taxon>
        <taxon>Thermotogati</taxon>
        <taxon>Deinococcota</taxon>
        <taxon>Deinococci</taxon>
        <taxon>Deinococcales</taxon>
        <taxon>Deinococcaceae</taxon>
        <taxon>Deinococcus</taxon>
    </lineage>
</organism>
<keyword evidence="4" id="KW-1185">Reference proteome</keyword>
<name>A0A1W1UJQ6_9DEIO</name>
<evidence type="ECO:0000313" key="4">
    <source>
        <dbReference type="Proteomes" id="UP000192582"/>
    </source>
</evidence>
<keyword evidence="1" id="KW-1133">Transmembrane helix</keyword>
<dbReference type="OrthoDB" id="72456at2"/>
<gene>
    <name evidence="3" type="ORF">SAMN00790413_04523</name>
</gene>
<dbReference type="RefSeq" id="WP_084045886.1">
    <property type="nucleotide sequence ID" value="NZ_FWWU01000005.1"/>
</dbReference>
<evidence type="ECO:0000256" key="1">
    <source>
        <dbReference type="SAM" id="Phobius"/>
    </source>
</evidence>
<feature type="transmembrane region" description="Helical" evidence="1">
    <location>
        <begin position="271"/>
        <end position="289"/>
    </location>
</feature>
<evidence type="ECO:0000313" key="3">
    <source>
        <dbReference type="EMBL" id="SMB81282.1"/>
    </source>
</evidence>
<feature type="transmembrane region" description="Helical" evidence="1">
    <location>
        <begin position="246"/>
        <end position="264"/>
    </location>
</feature>
<feature type="domain" description="DUF2157" evidence="2">
    <location>
        <begin position="18"/>
        <end position="164"/>
    </location>
</feature>
<feature type="transmembrane region" description="Helical" evidence="1">
    <location>
        <begin position="55"/>
        <end position="75"/>
    </location>
</feature>
<protein>
    <submittedName>
        <fullName evidence="3">Predicted membrane protein</fullName>
    </submittedName>
</protein>
<proteinExistence type="predicted"/>
<dbReference type="AlphaFoldDB" id="A0A1W1UJQ6"/>
<dbReference type="Pfam" id="PF09925">
    <property type="entry name" value="DUF2157"/>
    <property type="match status" value="1"/>
</dbReference>